<evidence type="ECO:0000313" key="2">
    <source>
        <dbReference type="Proteomes" id="UP001603857"/>
    </source>
</evidence>
<organism evidence="1 2">
    <name type="scientific">Flemingia macrophylla</name>
    <dbReference type="NCBI Taxonomy" id="520843"/>
    <lineage>
        <taxon>Eukaryota</taxon>
        <taxon>Viridiplantae</taxon>
        <taxon>Streptophyta</taxon>
        <taxon>Embryophyta</taxon>
        <taxon>Tracheophyta</taxon>
        <taxon>Spermatophyta</taxon>
        <taxon>Magnoliopsida</taxon>
        <taxon>eudicotyledons</taxon>
        <taxon>Gunneridae</taxon>
        <taxon>Pentapetalae</taxon>
        <taxon>rosids</taxon>
        <taxon>fabids</taxon>
        <taxon>Fabales</taxon>
        <taxon>Fabaceae</taxon>
        <taxon>Papilionoideae</taxon>
        <taxon>50 kb inversion clade</taxon>
        <taxon>NPAAA clade</taxon>
        <taxon>indigoferoid/millettioid clade</taxon>
        <taxon>Phaseoleae</taxon>
        <taxon>Flemingia</taxon>
    </lineage>
</organism>
<sequence>MLLLYENTFEKKIIRESSAGLLSFKKKNLRIDSSNAPLLLLLPSHFFFFILSSFPFHHRVPLPPCTSTPFTFACPLPLRASPSHPLTYARLHPLLPKPTTSPPFAIA</sequence>
<accession>A0ABD1MNL4</accession>
<dbReference type="Proteomes" id="UP001603857">
    <property type="component" value="Unassembled WGS sequence"/>
</dbReference>
<protein>
    <submittedName>
        <fullName evidence="1">Uncharacterized protein</fullName>
    </submittedName>
</protein>
<dbReference type="AlphaFoldDB" id="A0ABD1MNL4"/>
<evidence type="ECO:0000313" key="1">
    <source>
        <dbReference type="EMBL" id="KAL2336650.1"/>
    </source>
</evidence>
<dbReference type="EMBL" id="JBGMDY010000004">
    <property type="protein sequence ID" value="KAL2336650.1"/>
    <property type="molecule type" value="Genomic_DNA"/>
</dbReference>
<proteinExistence type="predicted"/>
<keyword evidence="2" id="KW-1185">Reference proteome</keyword>
<reference evidence="1 2" key="1">
    <citation type="submission" date="2024-08" db="EMBL/GenBank/DDBJ databases">
        <title>Insights into the chromosomal genome structure of Flemingia macrophylla.</title>
        <authorList>
            <person name="Ding Y."/>
            <person name="Zhao Y."/>
            <person name="Bi W."/>
            <person name="Wu M."/>
            <person name="Zhao G."/>
            <person name="Gong Y."/>
            <person name="Li W."/>
            <person name="Zhang P."/>
        </authorList>
    </citation>
    <scope>NUCLEOTIDE SEQUENCE [LARGE SCALE GENOMIC DNA]</scope>
    <source>
        <strain evidence="1">DYQJB</strain>
        <tissue evidence="1">Leaf</tissue>
    </source>
</reference>
<gene>
    <name evidence="1" type="ORF">Fmac_011096</name>
</gene>
<name>A0ABD1MNL4_9FABA</name>
<comment type="caution">
    <text evidence="1">The sequence shown here is derived from an EMBL/GenBank/DDBJ whole genome shotgun (WGS) entry which is preliminary data.</text>
</comment>